<dbReference type="PANTHER" id="PTHR12982:SF0">
    <property type="entry name" value="PHOSPHATIDYLINOSITOL N-ACETYLGLUCOSAMINYLTRANSFERASE SUBUNIT C"/>
    <property type="match status" value="1"/>
</dbReference>
<reference evidence="10" key="1">
    <citation type="submission" date="2021-01" db="EMBL/GenBank/DDBJ databases">
        <authorList>
            <person name="Corre E."/>
            <person name="Pelletier E."/>
            <person name="Niang G."/>
            <person name="Scheremetjew M."/>
            <person name="Finn R."/>
            <person name="Kale V."/>
            <person name="Holt S."/>
            <person name="Cochrane G."/>
            <person name="Meng A."/>
            <person name="Brown T."/>
            <person name="Cohen L."/>
        </authorList>
    </citation>
    <scope>NUCLEOTIDE SEQUENCE</scope>
    <source>
        <strain evidence="10">Ms1</strain>
    </source>
</reference>
<feature type="transmembrane region" description="Helical" evidence="9">
    <location>
        <begin position="167"/>
        <end position="187"/>
    </location>
</feature>
<feature type="transmembrane region" description="Helical" evidence="9">
    <location>
        <begin position="110"/>
        <end position="130"/>
    </location>
</feature>
<comment type="subcellular location">
    <subcellularLocation>
        <location evidence="1">Membrane</location>
        <topology evidence="1">Multi-pass membrane protein</topology>
    </subcellularLocation>
</comment>
<protein>
    <recommendedName>
        <fullName evidence="11">Phosphatidylinositol N-acetylglucosaminyltransferase</fullName>
    </recommendedName>
</protein>
<dbReference type="GO" id="GO:0006506">
    <property type="term" value="P:GPI anchor biosynthetic process"/>
    <property type="evidence" value="ECO:0007669"/>
    <property type="project" value="UniProtKB-UniPathway"/>
</dbReference>
<keyword evidence="7 9" id="KW-0472">Membrane</keyword>
<feature type="region of interest" description="Disordered" evidence="8">
    <location>
        <begin position="1"/>
        <end position="23"/>
    </location>
</feature>
<comment type="similarity">
    <text evidence="3">Belongs to the PIGC family.</text>
</comment>
<evidence type="ECO:0000256" key="8">
    <source>
        <dbReference type="SAM" id="MobiDB-lite"/>
    </source>
</evidence>
<feature type="transmembrane region" description="Helical" evidence="9">
    <location>
        <begin position="223"/>
        <end position="241"/>
    </location>
</feature>
<dbReference type="GO" id="GO:0000506">
    <property type="term" value="C:glycosylphosphatidylinositol-N-acetylglucosaminyltransferase (GPI-GnT) complex"/>
    <property type="evidence" value="ECO:0007669"/>
    <property type="project" value="TreeGrafter"/>
</dbReference>
<gene>
    <name evidence="10" type="ORF">BSP0115_LOCUS9261</name>
</gene>
<name>A0A7S1G7J0_9STRA</name>
<keyword evidence="6 9" id="KW-1133">Transmembrane helix</keyword>
<feature type="compositionally biased region" description="Gly residues" evidence="8">
    <location>
        <begin position="1"/>
        <end position="13"/>
    </location>
</feature>
<sequence>MSRFRGGGSGGRPGGDRGRVQSMNADGEVVASSRHLMWRKVLYERQPFADNHVDRTFLASLVTNANVQSYRLTDMIKSTAPVTQQLTVVAIFAALFFHTLHGSVSDTELLAVDAIVGGATYFMAHWFLPTAKQHLLPPLPDLIKSGALVVTVLLTLSPLLFTLTRSYASDTIWALSITLGVLALSLHDYSADQANPIQFSGSLSLNAAMFASVLLASRLSSTSQVFALLGLSIELFALFPIASRAVRLRSEEAHLAFTAVFGACAAYLLFHTSAIIAWVYLGFVVVITLVAPLLLISVQVHKREIQGPWDIAHVTQE</sequence>
<organism evidence="10">
    <name type="scientific">Bicosoecida sp. CB-2014</name>
    <dbReference type="NCBI Taxonomy" id="1486930"/>
    <lineage>
        <taxon>Eukaryota</taxon>
        <taxon>Sar</taxon>
        <taxon>Stramenopiles</taxon>
        <taxon>Bigyra</taxon>
        <taxon>Opalozoa</taxon>
        <taxon>Bicosoecida</taxon>
    </lineage>
</organism>
<keyword evidence="5 9" id="KW-0812">Transmembrane</keyword>
<feature type="transmembrane region" description="Helical" evidence="9">
    <location>
        <begin position="276"/>
        <end position="296"/>
    </location>
</feature>
<evidence type="ECO:0000256" key="5">
    <source>
        <dbReference type="ARBA" id="ARBA00022692"/>
    </source>
</evidence>
<dbReference type="InterPro" id="IPR009450">
    <property type="entry name" value="Plno_GlcNAc_GPI2"/>
</dbReference>
<dbReference type="PIRSF" id="PIRSF016104">
    <property type="entry name" value="GPI2"/>
    <property type="match status" value="1"/>
</dbReference>
<dbReference type="EMBL" id="HBFS01013645">
    <property type="protein sequence ID" value="CAD8916004.1"/>
    <property type="molecule type" value="Transcribed_RNA"/>
</dbReference>
<evidence type="ECO:0000313" key="10">
    <source>
        <dbReference type="EMBL" id="CAD8916004.1"/>
    </source>
</evidence>
<dbReference type="AlphaFoldDB" id="A0A7S1G7J0"/>
<keyword evidence="4" id="KW-0337">GPI-anchor biosynthesis</keyword>
<evidence type="ECO:0000256" key="3">
    <source>
        <dbReference type="ARBA" id="ARBA00008321"/>
    </source>
</evidence>
<dbReference type="UniPathway" id="UPA00196"/>
<accession>A0A7S1G7J0</accession>
<dbReference type="Pfam" id="PF06432">
    <property type="entry name" value="GPI2"/>
    <property type="match status" value="1"/>
</dbReference>
<feature type="transmembrane region" description="Helical" evidence="9">
    <location>
        <begin position="142"/>
        <end position="161"/>
    </location>
</feature>
<evidence type="ECO:0000256" key="6">
    <source>
        <dbReference type="ARBA" id="ARBA00022989"/>
    </source>
</evidence>
<feature type="transmembrane region" description="Helical" evidence="9">
    <location>
        <begin position="253"/>
        <end position="270"/>
    </location>
</feature>
<feature type="transmembrane region" description="Helical" evidence="9">
    <location>
        <begin position="86"/>
        <end position="104"/>
    </location>
</feature>
<evidence type="ECO:0000256" key="4">
    <source>
        <dbReference type="ARBA" id="ARBA00022502"/>
    </source>
</evidence>
<dbReference type="PANTHER" id="PTHR12982">
    <property type="entry name" value="PHOSPHATIDYLINOSITOL GLYCAN, CLASS C"/>
    <property type="match status" value="1"/>
</dbReference>
<comment type="pathway">
    <text evidence="2">Glycolipid biosynthesis; glycosylphosphatidylinositol-anchor biosynthesis.</text>
</comment>
<evidence type="ECO:0000256" key="7">
    <source>
        <dbReference type="ARBA" id="ARBA00023136"/>
    </source>
</evidence>
<evidence type="ECO:0000256" key="9">
    <source>
        <dbReference type="SAM" id="Phobius"/>
    </source>
</evidence>
<evidence type="ECO:0000256" key="1">
    <source>
        <dbReference type="ARBA" id="ARBA00004141"/>
    </source>
</evidence>
<evidence type="ECO:0000256" key="2">
    <source>
        <dbReference type="ARBA" id="ARBA00004687"/>
    </source>
</evidence>
<proteinExistence type="inferred from homology"/>
<evidence type="ECO:0008006" key="11">
    <source>
        <dbReference type="Google" id="ProtNLM"/>
    </source>
</evidence>